<dbReference type="Pfam" id="PF02886">
    <property type="entry name" value="LBP_BPI_CETP_C"/>
    <property type="match status" value="2"/>
</dbReference>
<dbReference type="Pfam" id="PF01273">
    <property type="entry name" value="LBP_BPI_CETP"/>
    <property type="match status" value="1"/>
</dbReference>
<dbReference type="SUPFAM" id="SSF55394">
    <property type="entry name" value="Bactericidal permeability-increasing protein, BPI"/>
    <property type="match status" value="3"/>
</dbReference>
<dbReference type="GO" id="GO:0008289">
    <property type="term" value="F:lipid binding"/>
    <property type="evidence" value="ECO:0007669"/>
    <property type="project" value="InterPro"/>
</dbReference>
<dbReference type="InterPro" id="IPR001124">
    <property type="entry name" value="Lipid-bd_serum_glycop_C"/>
</dbReference>
<reference evidence="3 4" key="1">
    <citation type="journal article" date="2019" name="Genome Biol. Evol.">
        <title>Insights into the evolution of the New World diploid cottons (Gossypium, subgenus Houzingenia) based on genome sequencing.</title>
        <authorList>
            <person name="Grover C.E."/>
            <person name="Arick M.A. 2nd"/>
            <person name="Thrash A."/>
            <person name="Conover J.L."/>
            <person name="Sanders W.S."/>
            <person name="Peterson D.G."/>
            <person name="Frelichowski J.E."/>
            <person name="Scheffler J.A."/>
            <person name="Scheffler B.E."/>
            <person name="Wendel J.F."/>
        </authorList>
    </citation>
    <scope>NUCLEOTIDE SEQUENCE [LARGE SCALE GENOMIC DNA]</scope>
    <source>
        <strain evidence="3">27</strain>
        <tissue evidence="3">Leaf</tissue>
    </source>
</reference>
<proteinExistence type="predicted"/>
<keyword evidence="1" id="KW-0732">Signal</keyword>
<evidence type="ECO:0000256" key="1">
    <source>
        <dbReference type="SAM" id="SignalP"/>
    </source>
</evidence>
<dbReference type="SMART" id="SM00329">
    <property type="entry name" value="BPI2"/>
    <property type="match status" value="1"/>
</dbReference>
<evidence type="ECO:0000313" key="4">
    <source>
        <dbReference type="Proteomes" id="UP000593561"/>
    </source>
</evidence>
<dbReference type="AlphaFoldDB" id="A0A7J8RWC2"/>
<dbReference type="InterPro" id="IPR017942">
    <property type="entry name" value="Lipid-bd_serum_glycop_N"/>
</dbReference>
<comment type="caution">
    <text evidence="3">The sequence shown here is derived from an EMBL/GenBank/DDBJ whole genome shotgun (WGS) entry which is preliminary data.</text>
</comment>
<dbReference type="InterPro" id="IPR017943">
    <property type="entry name" value="Bactericidal_perm-incr_a/b_dom"/>
</dbReference>
<feature type="chain" id="PRO_5029470168" description="Lipid-binding serum glycoprotein C-terminal domain-containing protein" evidence="1">
    <location>
        <begin position="21"/>
        <end position="567"/>
    </location>
</feature>
<protein>
    <recommendedName>
        <fullName evidence="2">Lipid-binding serum glycoprotein C-terminal domain-containing protein</fullName>
    </recommendedName>
</protein>
<dbReference type="InterPro" id="IPR045897">
    <property type="entry name" value="BPI/LBP_pln"/>
</dbReference>
<name>A0A7J8RWC2_GOSDV</name>
<evidence type="ECO:0000259" key="2">
    <source>
        <dbReference type="SMART" id="SM00329"/>
    </source>
</evidence>
<dbReference type="PANTHER" id="PTHR46801:SF6">
    <property type="entry name" value="LIPID-BINDING SERUM GLYCOPROTEIN C-TERMINAL DOMAIN-CONTAINING PROTEIN"/>
    <property type="match status" value="1"/>
</dbReference>
<sequence>MASLAFFFVLISSTFLSSQANNLHLQQLRTQDESFTSILVSQNGLDFVKDLLVNEAISSIIPLQLPATIEKSARIPFLGNVHMVISNVTIYKIDVLASYVKLGNSGIAIVASGTTCNLTMNWHYSYSSWLVPIEISDGGRASVEVEGMEVGLTLGLENHEGTLKLALLESGCYVKEITIKLDGGASWLYQGMINAFEEQIGSAVESAITNKLKDGILKLDSFLQSLPKEIPVDDNASLNVSFVENPELSSSSIEFDINGLFTDGKKVQPVSNHYRQVLQPSVFCIDQSKMLGISLDEAVFNSASALYYDAEFMEWIVDKVPDQALLNTAGWRFIIPQLYKKYPNDDMNLNISLSSPPVIRISEDNIGATVYADVIIDVVEDSQVISVACISLETAEILPDRDRQLVSYLTGFIALCMVSSLVFLIPKVIRGTGSVKIMGNNLGGSVKLDDLAMSLKWSKIGNLRMYLIQPVMWTLVQTVGIPYANSYLGKGFPLPIIHGFTLQNAEIIFSSSKVTVCSNVSYSESDNLNQVPIHIKEENEANCQLPTSHCTVFTLRCKLFGQQNAAM</sequence>
<dbReference type="PANTHER" id="PTHR46801">
    <property type="entry name" value="OS06G0309200 PROTEIN"/>
    <property type="match status" value="1"/>
</dbReference>
<feature type="domain" description="Lipid-binding serum glycoprotein C-terminal" evidence="2">
    <location>
        <begin position="285"/>
        <end position="518"/>
    </location>
</feature>
<dbReference type="Proteomes" id="UP000593561">
    <property type="component" value="Unassembled WGS sequence"/>
</dbReference>
<feature type="signal peptide" evidence="1">
    <location>
        <begin position="1"/>
        <end position="20"/>
    </location>
</feature>
<gene>
    <name evidence="3" type="ORF">Godav_027294</name>
</gene>
<evidence type="ECO:0000313" key="3">
    <source>
        <dbReference type="EMBL" id="MBA0617880.1"/>
    </source>
</evidence>
<dbReference type="CDD" id="cd00025">
    <property type="entry name" value="BPI1"/>
    <property type="match status" value="1"/>
</dbReference>
<organism evidence="3 4">
    <name type="scientific">Gossypium davidsonii</name>
    <name type="common">Davidson's cotton</name>
    <name type="synonym">Gossypium klotzschianum subsp. davidsonii</name>
    <dbReference type="NCBI Taxonomy" id="34287"/>
    <lineage>
        <taxon>Eukaryota</taxon>
        <taxon>Viridiplantae</taxon>
        <taxon>Streptophyta</taxon>
        <taxon>Embryophyta</taxon>
        <taxon>Tracheophyta</taxon>
        <taxon>Spermatophyta</taxon>
        <taxon>Magnoliopsida</taxon>
        <taxon>eudicotyledons</taxon>
        <taxon>Gunneridae</taxon>
        <taxon>Pentapetalae</taxon>
        <taxon>rosids</taxon>
        <taxon>malvids</taxon>
        <taxon>Malvales</taxon>
        <taxon>Malvaceae</taxon>
        <taxon>Malvoideae</taxon>
        <taxon>Gossypium</taxon>
    </lineage>
</organism>
<dbReference type="EMBL" id="JABFAC010000007">
    <property type="protein sequence ID" value="MBA0617880.1"/>
    <property type="molecule type" value="Genomic_DNA"/>
</dbReference>
<keyword evidence="4" id="KW-1185">Reference proteome</keyword>
<accession>A0A7J8RWC2</accession>
<dbReference type="Gene3D" id="3.15.20.10">
    <property type="entry name" value="Bactericidal permeability-increasing protein, domain 2"/>
    <property type="match status" value="2"/>
</dbReference>
<dbReference type="Gene3D" id="3.15.10.10">
    <property type="entry name" value="Bactericidal permeability-increasing protein, domain 1"/>
    <property type="match status" value="1"/>
</dbReference>